<keyword evidence="4" id="KW-1185">Reference proteome</keyword>
<dbReference type="EMBL" id="FOVP01000003">
    <property type="protein sequence ID" value="SFN47946.1"/>
    <property type="molecule type" value="Genomic_DNA"/>
</dbReference>
<name>A0A1I4ZCG5_9RHOB</name>
<evidence type="ECO:0000313" key="4">
    <source>
        <dbReference type="Proteomes" id="UP000198599"/>
    </source>
</evidence>
<dbReference type="STRING" id="1005928.SAMN04487859_103116"/>
<keyword evidence="1" id="KW-0479">Metal-binding</keyword>
<dbReference type="InterPro" id="IPR002762">
    <property type="entry name" value="CbiX-like"/>
</dbReference>
<evidence type="ECO:0000313" key="3">
    <source>
        <dbReference type="EMBL" id="SFN47946.1"/>
    </source>
</evidence>
<dbReference type="Gene3D" id="3.40.50.1400">
    <property type="match status" value="2"/>
</dbReference>
<organism evidence="3 4">
    <name type="scientific">Roseovarius lutimaris</name>
    <dbReference type="NCBI Taxonomy" id="1005928"/>
    <lineage>
        <taxon>Bacteria</taxon>
        <taxon>Pseudomonadati</taxon>
        <taxon>Pseudomonadota</taxon>
        <taxon>Alphaproteobacteria</taxon>
        <taxon>Rhodobacterales</taxon>
        <taxon>Roseobacteraceae</taxon>
        <taxon>Roseovarius</taxon>
    </lineage>
</organism>
<dbReference type="GO" id="GO:0016829">
    <property type="term" value="F:lyase activity"/>
    <property type="evidence" value="ECO:0007669"/>
    <property type="project" value="UniProtKB-KW"/>
</dbReference>
<evidence type="ECO:0000256" key="1">
    <source>
        <dbReference type="ARBA" id="ARBA00022723"/>
    </source>
</evidence>
<dbReference type="Pfam" id="PF01903">
    <property type="entry name" value="CbiX"/>
    <property type="match status" value="1"/>
</dbReference>
<evidence type="ECO:0000256" key="2">
    <source>
        <dbReference type="ARBA" id="ARBA00023239"/>
    </source>
</evidence>
<dbReference type="RefSeq" id="WP_092834363.1">
    <property type="nucleotide sequence ID" value="NZ_FOVP01000003.1"/>
</dbReference>
<dbReference type="GO" id="GO:0046872">
    <property type="term" value="F:metal ion binding"/>
    <property type="evidence" value="ECO:0007669"/>
    <property type="project" value="UniProtKB-KW"/>
</dbReference>
<accession>A0A1I4ZCG5</accession>
<dbReference type="Proteomes" id="UP000198599">
    <property type="component" value="Unassembled WGS sequence"/>
</dbReference>
<reference evidence="4" key="1">
    <citation type="submission" date="2016-10" db="EMBL/GenBank/DDBJ databases">
        <authorList>
            <person name="Varghese N."/>
            <person name="Submissions S."/>
        </authorList>
    </citation>
    <scope>NUCLEOTIDE SEQUENCE [LARGE SCALE GENOMIC DNA]</scope>
    <source>
        <strain evidence="4">DSM 28463</strain>
    </source>
</reference>
<gene>
    <name evidence="3" type="ORF">SAMN04487859_103116</name>
</gene>
<dbReference type="AlphaFoldDB" id="A0A1I4ZCG5"/>
<dbReference type="CDD" id="cd03416">
    <property type="entry name" value="CbiX_SirB_N"/>
    <property type="match status" value="1"/>
</dbReference>
<proteinExistence type="predicted"/>
<protein>
    <submittedName>
        <fullName evidence="3">Sirohydrochlorin ferrochelatase</fullName>
    </submittedName>
</protein>
<dbReference type="OrthoDB" id="7346027at2"/>
<sequence>MGRALPDWQIASATLAKPGALEAALQGSGPHPLIYPLFMTAGWFTGDELRKRLRDRQADILPPLGLDPGLPDMTAELLRDVMAREGWQPSETRLFIAAHGSGRSRNSARDTQAFARALTGRMSFADIRVGFVEEAPYLADMAFDLGQKAICMPFFAAKGGHVLDDIPEALELAEFKGVALEPIGTAPGVAALVARALTGAQTEARVKA</sequence>
<keyword evidence="2" id="KW-0456">Lyase</keyword>
<dbReference type="SUPFAM" id="SSF53800">
    <property type="entry name" value="Chelatase"/>
    <property type="match status" value="2"/>
</dbReference>